<sequence>MASDDRPQTDPVTAPAFGLAPGDLAQPEQSARPESQATQNRALPDRARASDRGKQTLLGELAAAPWRFGFYQTLRRLEALQPERPRIGASARPVEDPIRLGQQPSMIFAPAELAALVRPASGRPPRLLVYFFGLLGPNGPLPLHLTEYARERQRNASDPTFARFLDLFHHRMLTLFYRGWAQAQPAVSFDRPTQDRFGTYLGALAGTGMPAYQGRDAMPDLAKRHFAGHLSCQTRHPDGLRAMLAEFLRLPVRIEEFIGHWLVLPPDCLLRLGESPGTGALGLTTTLGGRVWDHQSKFRVSIGPVGLADYLRLLPGGETLQRIKALVRNYVGDQLDWDLNPVLAAAEVPPLRLGSGGQLGWTTWLASGPLGRDGDDLKLDPHKRLDTTRSTR</sequence>
<reference evidence="3" key="1">
    <citation type="submission" date="2016-10" db="EMBL/GenBank/DDBJ databases">
        <authorList>
            <person name="Varghese N."/>
            <person name="Submissions S."/>
        </authorList>
    </citation>
    <scope>NUCLEOTIDE SEQUENCE [LARGE SCALE GENOMIC DNA]</scope>
    <source>
        <strain evidence="3">DSM 217</strain>
    </source>
</reference>
<protein>
    <submittedName>
        <fullName evidence="2">Type VI secretion system protein ImpH</fullName>
    </submittedName>
</protein>
<accession>A0A1H2VT39</accession>
<dbReference type="PANTHER" id="PTHR35564:SF4">
    <property type="entry name" value="CYTOPLASMIC PROTEIN"/>
    <property type="match status" value="1"/>
</dbReference>
<dbReference type="EMBL" id="FNNZ01000007">
    <property type="protein sequence ID" value="SDW71417.1"/>
    <property type="molecule type" value="Genomic_DNA"/>
</dbReference>
<organism evidence="2 3">
    <name type="scientific">Thiocapsa roseopersicina</name>
    <dbReference type="NCBI Taxonomy" id="1058"/>
    <lineage>
        <taxon>Bacteria</taxon>
        <taxon>Pseudomonadati</taxon>
        <taxon>Pseudomonadota</taxon>
        <taxon>Gammaproteobacteria</taxon>
        <taxon>Chromatiales</taxon>
        <taxon>Chromatiaceae</taxon>
        <taxon>Thiocapsa</taxon>
    </lineage>
</organism>
<dbReference type="STRING" id="1058.SAMN05421783_107156"/>
<feature type="compositionally biased region" description="Polar residues" evidence="1">
    <location>
        <begin position="27"/>
        <end position="41"/>
    </location>
</feature>
<dbReference type="Proteomes" id="UP000198816">
    <property type="component" value="Unassembled WGS sequence"/>
</dbReference>
<gene>
    <name evidence="2" type="ORF">SAMN05421783_107156</name>
</gene>
<dbReference type="RefSeq" id="WP_093030734.1">
    <property type="nucleotide sequence ID" value="NZ_FNNZ01000007.1"/>
</dbReference>
<name>A0A1H2VT39_THIRO</name>
<dbReference type="NCBIfam" id="TIGR03347">
    <property type="entry name" value="VI_chp_1"/>
    <property type="match status" value="1"/>
</dbReference>
<keyword evidence="3" id="KW-1185">Reference proteome</keyword>
<feature type="region of interest" description="Disordered" evidence="1">
    <location>
        <begin position="1"/>
        <end position="50"/>
    </location>
</feature>
<evidence type="ECO:0000256" key="1">
    <source>
        <dbReference type="SAM" id="MobiDB-lite"/>
    </source>
</evidence>
<dbReference type="PANTHER" id="PTHR35564">
    <property type="match status" value="1"/>
</dbReference>
<proteinExistence type="predicted"/>
<dbReference type="Pfam" id="PF06996">
    <property type="entry name" value="T6SS_TssG"/>
    <property type="match status" value="1"/>
</dbReference>
<evidence type="ECO:0000313" key="2">
    <source>
        <dbReference type="EMBL" id="SDW71417.1"/>
    </source>
</evidence>
<dbReference type="AlphaFoldDB" id="A0A1H2VT39"/>
<evidence type="ECO:0000313" key="3">
    <source>
        <dbReference type="Proteomes" id="UP000198816"/>
    </source>
</evidence>
<dbReference type="OrthoDB" id="1523296at2"/>
<dbReference type="InterPro" id="IPR010732">
    <property type="entry name" value="T6SS_TssG-like"/>
</dbReference>